<evidence type="ECO:0000256" key="6">
    <source>
        <dbReference type="ARBA" id="ARBA00023136"/>
    </source>
</evidence>
<dbReference type="InterPro" id="IPR018629">
    <property type="entry name" value="XK-rel"/>
</dbReference>
<evidence type="ECO:0000256" key="7">
    <source>
        <dbReference type="RuleBase" id="RU910716"/>
    </source>
</evidence>
<dbReference type="GO" id="GO:1902742">
    <property type="term" value="P:apoptotic process involved in development"/>
    <property type="evidence" value="ECO:0007669"/>
    <property type="project" value="TreeGrafter"/>
</dbReference>
<comment type="similarity">
    <text evidence="2 7">Belongs to the XK family.</text>
</comment>
<dbReference type="GO" id="GO:0005886">
    <property type="term" value="C:plasma membrane"/>
    <property type="evidence" value="ECO:0007669"/>
    <property type="project" value="UniProtKB-SubCell"/>
</dbReference>
<protein>
    <recommendedName>
        <fullName evidence="7">XK-related protein</fullName>
    </recommendedName>
</protein>
<dbReference type="EMBL" id="CAKOFQ010006705">
    <property type="protein sequence ID" value="CAH1963146.1"/>
    <property type="molecule type" value="Genomic_DNA"/>
</dbReference>
<sequence>MGKERDLHKNYILGYELTSHQSAIVNHLVPSSCACILYISIIATDAGVCFSHLQNEDFIWASLSLFIMYLPALCSYVIVISNWELWPEFQGCGRDNFTWFWMKTAQHLFFPAWSMWRFAERIFWSIEGARAKIDESVQEAISIITSPRSIELYIFLQSYLHSLPQVLLQLHILMKHSETMHKETENVQIASMIINLAKVAITTTYYQRFKSQKLVGKDYPWYKREKLRSRESSLKNPAMPPENEVILRRSTLSENRSIIERRKTSQLEETFDIEPSRLTERRRSSDIYLEPAISEDGCKRNTLLETSFDDEIQTIERSLEDFDEGDGLQTNKRIPRQLRETSIKDGPERLLLRESTTEPDFNISRVVYIKGLADDDMAGRLVAFLWWFAFLLARVLAISAFAYFFKTAAVWLISAHFALVLVFLSYDIRTNEVKRAKAMFFIFLGLVYIFCIIEFKIKFKKATFIYYGFFVLVFVENFAMCLCWYLGEVETIENDYWFRYMFYIVVMCSITSFSAMLFYFNVNKPPKIVVDENTIRH</sequence>
<gene>
    <name evidence="8" type="ORF">ACAOBT_LOCUS5030</name>
</gene>
<evidence type="ECO:0000256" key="5">
    <source>
        <dbReference type="ARBA" id="ARBA00022989"/>
    </source>
</evidence>
<dbReference type="GO" id="GO:0070782">
    <property type="term" value="P:phosphatidylserine exposure on apoptotic cell surface"/>
    <property type="evidence" value="ECO:0007669"/>
    <property type="project" value="TreeGrafter"/>
</dbReference>
<dbReference type="PROSITE" id="PS51257">
    <property type="entry name" value="PROKAR_LIPOPROTEIN"/>
    <property type="match status" value="1"/>
</dbReference>
<evidence type="ECO:0000256" key="1">
    <source>
        <dbReference type="ARBA" id="ARBA00004651"/>
    </source>
</evidence>
<feature type="transmembrane region" description="Helical" evidence="7">
    <location>
        <begin position="438"/>
        <end position="458"/>
    </location>
</feature>
<dbReference type="InterPro" id="IPR050895">
    <property type="entry name" value="XK-related_scramblase"/>
</dbReference>
<feature type="transmembrane region" description="Helical" evidence="7">
    <location>
        <begin position="59"/>
        <end position="79"/>
    </location>
</feature>
<evidence type="ECO:0000256" key="3">
    <source>
        <dbReference type="ARBA" id="ARBA00022475"/>
    </source>
</evidence>
<feature type="transmembrane region" description="Helical" evidence="7">
    <location>
        <begin position="408"/>
        <end position="426"/>
    </location>
</feature>
<comment type="subcellular location">
    <subcellularLocation>
        <location evidence="1">Cell membrane</location>
        <topology evidence="1">Multi-pass membrane protein</topology>
    </subcellularLocation>
    <subcellularLocation>
        <location evidence="7">Membrane</location>
        <topology evidence="7">Multi-pass membrane protein</topology>
    </subcellularLocation>
</comment>
<evidence type="ECO:0000313" key="8">
    <source>
        <dbReference type="EMBL" id="CAH1963146.1"/>
    </source>
</evidence>
<dbReference type="Proteomes" id="UP001152888">
    <property type="component" value="Unassembled WGS sequence"/>
</dbReference>
<dbReference type="PANTHER" id="PTHR16024">
    <property type="entry name" value="XK-RELATED PROTEIN"/>
    <property type="match status" value="1"/>
</dbReference>
<evidence type="ECO:0000313" key="9">
    <source>
        <dbReference type="Proteomes" id="UP001152888"/>
    </source>
</evidence>
<dbReference type="PANTHER" id="PTHR16024:SF27">
    <property type="entry name" value="XK-RELATED PROTEIN"/>
    <property type="match status" value="1"/>
</dbReference>
<dbReference type="GO" id="GO:0043652">
    <property type="term" value="P:engulfment of apoptotic cell"/>
    <property type="evidence" value="ECO:0007669"/>
    <property type="project" value="TreeGrafter"/>
</dbReference>
<feature type="transmembrane region" description="Helical" evidence="7">
    <location>
        <begin position="381"/>
        <end position="402"/>
    </location>
</feature>
<reference evidence="8" key="1">
    <citation type="submission" date="2022-03" db="EMBL/GenBank/DDBJ databases">
        <authorList>
            <person name="Sayadi A."/>
        </authorList>
    </citation>
    <scope>NUCLEOTIDE SEQUENCE</scope>
</reference>
<proteinExistence type="inferred from homology"/>
<keyword evidence="5 7" id="KW-1133">Transmembrane helix</keyword>
<name>A0A9P0JXF8_ACAOB</name>
<accession>A0A9P0JXF8</accession>
<keyword evidence="6 7" id="KW-0472">Membrane</keyword>
<keyword evidence="9" id="KW-1185">Reference proteome</keyword>
<keyword evidence="4 7" id="KW-0812">Transmembrane</keyword>
<organism evidence="8 9">
    <name type="scientific">Acanthoscelides obtectus</name>
    <name type="common">Bean weevil</name>
    <name type="synonym">Bruchus obtectus</name>
    <dbReference type="NCBI Taxonomy" id="200917"/>
    <lineage>
        <taxon>Eukaryota</taxon>
        <taxon>Metazoa</taxon>
        <taxon>Ecdysozoa</taxon>
        <taxon>Arthropoda</taxon>
        <taxon>Hexapoda</taxon>
        <taxon>Insecta</taxon>
        <taxon>Pterygota</taxon>
        <taxon>Neoptera</taxon>
        <taxon>Endopterygota</taxon>
        <taxon>Coleoptera</taxon>
        <taxon>Polyphaga</taxon>
        <taxon>Cucujiformia</taxon>
        <taxon>Chrysomeloidea</taxon>
        <taxon>Chrysomelidae</taxon>
        <taxon>Bruchinae</taxon>
        <taxon>Bruchini</taxon>
        <taxon>Acanthoscelides</taxon>
    </lineage>
</organism>
<dbReference type="Pfam" id="PF09815">
    <property type="entry name" value="XK-related"/>
    <property type="match status" value="2"/>
</dbReference>
<comment type="caution">
    <text evidence="8">The sequence shown here is derived from an EMBL/GenBank/DDBJ whole genome shotgun (WGS) entry which is preliminary data.</text>
</comment>
<keyword evidence="3" id="KW-1003">Cell membrane</keyword>
<dbReference type="AlphaFoldDB" id="A0A9P0JXF8"/>
<evidence type="ECO:0000256" key="2">
    <source>
        <dbReference type="ARBA" id="ARBA00008789"/>
    </source>
</evidence>
<feature type="transmembrane region" description="Helical" evidence="7">
    <location>
        <begin position="464"/>
        <end position="486"/>
    </location>
</feature>
<feature type="transmembrane region" description="Helical" evidence="7">
    <location>
        <begin position="498"/>
        <end position="520"/>
    </location>
</feature>
<evidence type="ECO:0000256" key="4">
    <source>
        <dbReference type="ARBA" id="ARBA00022692"/>
    </source>
</evidence>
<dbReference type="OrthoDB" id="8190653at2759"/>